<feature type="region of interest" description="Disordered" evidence="6">
    <location>
        <begin position="394"/>
        <end position="437"/>
    </location>
</feature>
<dbReference type="AlphaFoldDB" id="A0A7Z0EHQ3"/>
<comment type="cofactor">
    <cofactor evidence="1">
        <name>FAD</name>
        <dbReference type="ChEBI" id="CHEBI:57692"/>
    </cofactor>
</comment>
<evidence type="ECO:0000256" key="4">
    <source>
        <dbReference type="ARBA" id="ARBA00022827"/>
    </source>
</evidence>
<dbReference type="Proteomes" id="UP000572051">
    <property type="component" value="Unassembled WGS sequence"/>
</dbReference>
<dbReference type="InterPro" id="IPR036188">
    <property type="entry name" value="FAD/NAD-bd_sf"/>
</dbReference>
<evidence type="ECO:0000313" key="8">
    <source>
        <dbReference type="EMBL" id="NYJ32249.1"/>
    </source>
</evidence>
<dbReference type="GO" id="GO:0019646">
    <property type="term" value="P:aerobic electron transport chain"/>
    <property type="evidence" value="ECO:0007669"/>
    <property type="project" value="TreeGrafter"/>
</dbReference>
<name>A0A7Z0EHQ3_9ACTN</name>
<evidence type="ECO:0000256" key="6">
    <source>
        <dbReference type="SAM" id="MobiDB-lite"/>
    </source>
</evidence>
<feature type="compositionally biased region" description="Polar residues" evidence="6">
    <location>
        <begin position="404"/>
        <end position="414"/>
    </location>
</feature>
<evidence type="ECO:0000256" key="3">
    <source>
        <dbReference type="ARBA" id="ARBA00022630"/>
    </source>
</evidence>
<dbReference type="Pfam" id="PF07992">
    <property type="entry name" value="Pyr_redox_2"/>
    <property type="match status" value="1"/>
</dbReference>
<dbReference type="SUPFAM" id="SSF51905">
    <property type="entry name" value="FAD/NAD(P)-binding domain"/>
    <property type="match status" value="1"/>
</dbReference>
<dbReference type="GO" id="GO:0003955">
    <property type="term" value="F:NAD(P)H dehydrogenase (quinone) activity"/>
    <property type="evidence" value="ECO:0007669"/>
    <property type="project" value="TreeGrafter"/>
</dbReference>
<evidence type="ECO:0000256" key="5">
    <source>
        <dbReference type="ARBA" id="ARBA00023002"/>
    </source>
</evidence>
<keyword evidence="3" id="KW-0285">Flavoprotein</keyword>
<dbReference type="InterPro" id="IPR023753">
    <property type="entry name" value="FAD/NAD-binding_dom"/>
</dbReference>
<accession>A0A7Z0EHQ3</accession>
<dbReference type="PRINTS" id="PR00368">
    <property type="entry name" value="FADPNR"/>
</dbReference>
<proteinExistence type="inferred from homology"/>
<dbReference type="PRINTS" id="PR00411">
    <property type="entry name" value="PNDRDTASEI"/>
</dbReference>
<organism evidence="8 9">
    <name type="scientific">Nocardiopsis aegyptia</name>
    <dbReference type="NCBI Taxonomy" id="220378"/>
    <lineage>
        <taxon>Bacteria</taxon>
        <taxon>Bacillati</taxon>
        <taxon>Actinomycetota</taxon>
        <taxon>Actinomycetes</taxon>
        <taxon>Streptosporangiales</taxon>
        <taxon>Nocardiopsidaceae</taxon>
        <taxon>Nocardiopsis</taxon>
    </lineage>
</organism>
<comment type="similarity">
    <text evidence="2">Belongs to the NADH dehydrogenase family.</text>
</comment>
<dbReference type="EMBL" id="JACCFS010000001">
    <property type="protein sequence ID" value="NYJ32249.1"/>
    <property type="molecule type" value="Genomic_DNA"/>
</dbReference>
<protein>
    <submittedName>
        <fullName evidence="8">NADH dehydrogenase FAD-containing subunit</fullName>
    </submittedName>
</protein>
<evidence type="ECO:0000256" key="1">
    <source>
        <dbReference type="ARBA" id="ARBA00001974"/>
    </source>
</evidence>
<dbReference type="Gene3D" id="3.50.50.100">
    <property type="match status" value="1"/>
</dbReference>
<evidence type="ECO:0000256" key="2">
    <source>
        <dbReference type="ARBA" id="ARBA00005272"/>
    </source>
</evidence>
<evidence type="ECO:0000313" key="9">
    <source>
        <dbReference type="Proteomes" id="UP000572051"/>
    </source>
</evidence>
<comment type="caution">
    <text evidence="8">The sequence shown here is derived from an EMBL/GenBank/DDBJ whole genome shotgun (WGS) entry which is preliminary data.</text>
</comment>
<dbReference type="InterPro" id="IPR051169">
    <property type="entry name" value="NADH-Q_oxidoreductase"/>
</dbReference>
<keyword evidence="9" id="KW-1185">Reference proteome</keyword>
<keyword evidence="4" id="KW-0274">FAD</keyword>
<dbReference type="PANTHER" id="PTHR42913:SF3">
    <property type="entry name" value="64 KDA MITOCHONDRIAL NADH DEHYDROGENASE (EUROFUNG)"/>
    <property type="match status" value="1"/>
</dbReference>
<sequence>MTHRLLVLGAGYSGLAAARRAHDIARSERADVTVTLVNATPYFVERVRLHQVAAGQDVGVHSLAEALEGTGIDLVVAQVEDVDPDARSVTVRGDRGPRTLGYDSLVLALGSSARAGGVPGADDHALAIADLDGARAVADRIATDRPERVVVVGGGLTGIEAATEIAESHPGIAVELVTGGEVVPSVGARGRAHARRVLHRLGVVLREHARVEEVDARGLVLADGGRVPADLVVWNAGFGASGVAAAIGLAVDDDGRAVVDGSQRSLSHPDVLVVGDAAHTRGAAGEPLRMSCAMGLPMGWNAAGTVLGALTGRTPDTAPFGYLLQCVSLGRRDGLVQFVRADDSPRAFLLTGRTAALVKEYIVAGAYDNARTGGQAAVNLRLVRGVARRYLRRKGAPADAGQGRATSTGASSGVSRGDARKGRMTRSASGVDDSRRA</sequence>
<feature type="domain" description="FAD/NAD(P)-binding" evidence="7">
    <location>
        <begin position="4"/>
        <end position="284"/>
    </location>
</feature>
<evidence type="ECO:0000259" key="7">
    <source>
        <dbReference type="Pfam" id="PF07992"/>
    </source>
</evidence>
<dbReference type="RefSeq" id="WP_179819969.1">
    <property type="nucleotide sequence ID" value="NZ_JACCFS010000001.1"/>
</dbReference>
<reference evidence="8 9" key="1">
    <citation type="submission" date="2020-07" db="EMBL/GenBank/DDBJ databases">
        <title>Sequencing the genomes of 1000 actinobacteria strains.</title>
        <authorList>
            <person name="Klenk H.-P."/>
        </authorList>
    </citation>
    <scope>NUCLEOTIDE SEQUENCE [LARGE SCALE GENOMIC DNA]</scope>
    <source>
        <strain evidence="8 9">DSM 44442</strain>
    </source>
</reference>
<keyword evidence="5" id="KW-0560">Oxidoreductase</keyword>
<dbReference type="PANTHER" id="PTHR42913">
    <property type="entry name" value="APOPTOSIS-INDUCING FACTOR 1"/>
    <property type="match status" value="1"/>
</dbReference>
<gene>
    <name evidence="8" type="ORF">HNR10_000130</name>
</gene>